<dbReference type="FunFam" id="3.40.50.720:FF:000084">
    <property type="entry name" value="Short-chain dehydrogenase reductase"/>
    <property type="match status" value="1"/>
</dbReference>
<dbReference type="OrthoDB" id="9805904at2"/>
<evidence type="ECO:0000256" key="1">
    <source>
        <dbReference type="ARBA" id="ARBA00006484"/>
    </source>
</evidence>
<sequence length="242" mass="26069">MEKLTGKVALITGASSGFGRGTAMAFAEAGCNLVLTARREEKLQQVVEACKQFGVDAIYFAGDAQLEETAIEAVKLAINHFGKIDILINNAGIGRTLSLTETSMADYDLIMNSNVRSAYAFTKYAVPEMLKRKDGQIILTSSVTGIKGHPDETAYTCSKFALRGFGQALDKELLGKGIRTCVFCPHAGATEFEVGYGRTPEEVAESGFLTPEDVGQALLSVCTQPKHSRIVELRLASNNVTY</sequence>
<comment type="caution">
    <text evidence="4">The sequence shown here is derived from an EMBL/GenBank/DDBJ whole genome shotgun (WGS) entry which is preliminary data.</text>
</comment>
<dbReference type="EMBL" id="PUFO01000107">
    <property type="protein sequence ID" value="TDG71160.1"/>
    <property type="molecule type" value="Genomic_DNA"/>
</dbReference>
<dbReference type="AlphaFoldDB" id="A0A4R5ND72"/>
<dbReference type="PRINTS" id="PR00080">
    <property type="entry name" value="SDRFAMILY"/>
</dbReference>
<accession>A0A4R5ND72</accession>
<evidence type="ECO:0000256" key="2">
    <source>
        <dbReference type="ARBA" id="ARBA00023002"/>
    </source>
</evidence>
<dbReference type="Pfam" id="PF00106">
    <property type="entry name" value="adh_short"/>
    <property type="match status" value="1"/>
</dbReference>
<dbReference type="Proteomes" id="UP000294854">
    <property type="component" value="Unassembled WGS sequence"/>
</dbReference>
<dbReference type="CDD" id="cd05233">
    <property type="entry name" value="SDR_c"/>
    <property type="match status" value="1"/>
</dbReference>
<organism evidence="4 5">
    <name type="scientific">Secundilactobacillus malefermentans</name>
    <dbReference type="NCBI Taxonomy" id="176292"/>
    <lineage>
        <taxon>Bacteria</taxon>
        <taxon>Bacillati</taxon>
        <taxon>Bacillota</taxon>
        <taxon>Bacilli</taxon>
        <taxon>Lactobacillales</taxon>
        <taxon>Lactobacillaceae</taxon>
        <taxon>Secundilactobacillus</taxon>
    </lineage>
</organism>
<protein>
    <submittedName>
        <fullName evidence="4">Uncharacterized protein</fullName>
    </submittedName>
</protein>
<evidence type="ECO:0000256" key="3">
    <source>
        <dbReference type="RuleBase" id="RU000363"/>
    </source>
</evidence>
<dbReference type="Gene3D" id="3.40.50.720">
    <property type="entry name" value="NAD(P)-binding Rossmann-like Domain"/>
    <property type="match status" value="1"/>
</dbReference>
<comment type="similarity">
    <text evidence="1 3">Belongs to the short-chain dehydrogenases/reductases (SDR) family.</text>
</comment>
<keyword evidence="5" id="KW-1185">Reference proteome</keyword>
<dbReference type="InterPro" id="IPR002347">
    <property type="entry name" value="SDR_fam"/>
</dbReference>
<evidence type="ECO:0000313" key="5">
    <source>
        <dbReference type="Proteomes" id="UP000294854"/>
    </source>
</evidence>
<dbReference type="SUPFAM" id="SSF51735">
    <property type="entry name" value="NAD(P)-binding Rossmann-fold domains"/>
    <property type="match status" value="1"/>
</dbReference>
<dbReference type="PRINTS" id="PR00081">
    <property type="entry name" value="GDHRDH"/>
</dbReference>
<name>A0A4R5ND72_9LACO</name>
<dbReference type="STRING" id="1122149.FD44_GL000478"/>
<dbReference type="GO" id="GO:0016020">
    <property type="term" value="C:membrane"/>
    <property type="evidence" value="ECO:0007669"/>
    <property type="project" value="TreeGrafter"/>
</dbReference>
<dbReference type="PANTHER" id="PTHR44196:SF1">
    <property type="entry name" value="DEHYDROGENASE_REDUCTASE SDR FAMILY MEMBER 7B"/>
    <property type="match status" value="1"/>
</dbReference>
<dbReference type="RefSeq" id="WP_010619507.1">
    <property type="nucleotide sequence ID" value="NZ_CP042371.1"/>
</dbReference>
<dbReference type="PANTHER" id="PTHR44196">
    <property type="entry name" value="DEHYDROGENASE/REDUCTASE SDR FAMILY MEMBER 7B"/>
    <property type="match status" value="1"/>
</dbReference>
<dbReference type="GO" id="GO:0008206">
    <property type="term" value="P:bile acid metabolic process"/>
    <property type="evidence" value="ECO:0007669"/>
    <property type="project" value="UniProtKB-ARBA"/>
</dbReference>
<dbReference type="InterPro" id="IPR036291">
    <property type="entry name" value="NAD(P)-bd_dom_sf"/>
</dbReference>
<gene>
    <name evidence="4" type="ORF">C5L31_001847</name>
</gene>
<proteinExistence type="inferred from homology"/>
<reference evidence="4 5" key="1">
    <citation type="journal article" date="2019" name="Appl. Microbiol. Biotechnol.">
        <title>Uncovering carbohydrate metabolism through a genotype-phenotype association study of 56 lactic acid bacteria genomes.</title>
        <authorList>
            <person name="Buron-Moles G."/>
            <person name="Chailyan A."/>
            <person name="Dolejs I."/>
            <person name="Forster J."/>
            <person name="Miks M.H."/>
        </authorList>
    </citation>
    <scope>NUCLEOTIDE SEQUENCE [LARGE SCALE GENOMIC DNA]</scope>
    <source>
        <strain evidence="4 5">ATCC 49373</strain>
    </source>
</reference>
<dbReference type="GO" id="GO:0016491">
    <property type="term" value="F:oxidoreductase activity"/>
    <property type="evidence" value="ECO:0007669"/>
    <property type="project" value="UniProtKB-KW"/>
</dbReference>
<evidence type="ECO:0000313" key="4">
    <source>
        <dbReference type="EMBL" id="TDG71160.1"/>
    </source>
</evidence>
<keyword evidence="2" id="KW-0560">Oxidoreductase</keyword>